<feature type="transmembrane region" description="Helical" evidence="1">
    <location>
        <begin position="291"/>
        <end position="317"/>
    </location>
</feature>
<evidence type="ECO:0000256" key="1">
    <source>
        <dbReference type="SAM" id="Phobius"/>
    </source>
</evidence>
<evidence type="ECO:0000313" key="2">
    <source>
        <dbReference type="EMBL" id="CDW81401.1"/>
    </source>
</evidence>
<accession>A0A078AHR0</accession>
<dbReference type="EMBL" id="CCKQ01009893">
    <property type="protein sequence ID" value="CDW81401.1"/>
    <property type="molecule type" value="Genomic_DNA"/>
</dbReference>
<feature type="transmembrane region" description="Helical" evidence="1">
    <location>
        <begin position="190"/>
        <end position="208"/>
    </location>
</feature>
<name>A0A078AHR0_STYLE</name>
<feature type="transmembrane region" description="Helical" evidence="1">
    <location>
        <begin position="161"/>
        <end position="181"/>
    </location>
</feature>
<keyword evidence="1" id="KW-0812">Transmembrane</keyword>
<dbReference type="Gene3D" id="1.10.3730.20">
    <property type="match status" value="1"/>
</dbReference>
<dbReference type="InParanoid" id="A0A078AHR0"/>
<evidence type="ECO:0000313" key="3">
    <source>
        <dbReference type="Proteomes" id="UP000039865"/>
    </source>
</evidence>
<feature type="transmembrane region" description="Helical" evidence="1">
    <location>
        <begin position="228"/>
        <end position="247"/>
    </location>
</feature>
<keyword evidence="3" id="KW-1185">Reference proteome</keyword>
<keyword evidence="1" id="KW-1133">Transmembrane helix</keyword>
<dbReference type="Proteomes" id="UP000039865">
    <property type="component" value="Unassembled WGS sequence"/>
</dbReference>
<feature type="transmembrane region" description="Helical" evidence="1">
    <location>
        <begin position="338"/>
        <end position="365"/>
    </location>
</feature>
<organism evidence="2 3">
    <name type="scientific">Stylonychia lemnae</name>
    <name type="common">Ciliate</name>
    <dbReference type="NCBI Taxonomy" id="5949"/>
    <lineage>
        <taxon>Eukaryota</taxon>
        <taxon>Sar</taxon>
        <taxon>Alveolata</taxon>
        <taxon>Ciliophora</taxon>
        <taxon>Intramacronucleata</taxon>
        <taxon>Spirotrichea</taxon>
        <taxon>Stichotrichia</taxon>
        <taxon>Sporadotrichida</taxon>
        <taxon>Oxytrichidae</taxon>
        <taxon>Stylonychinae</taxon>
        <taxon>Stylonychia</taxon>
    </lineage>
</organism>
<sequence length="368" mass="41342">MTLNSTQDLTYQNDLSEPLLVKDQLNEISQKPRTYETSRVAQLFKKYYLYAAIFIGLCYGLFNYVIFIAVNGVMELRTIYLITVINFMFFIIYHLICAIQLKIQKGSFWKLEDSAYYDQKGRFDLKLGSIVIIRSCFQLLSQFILYYILQTSIMSGINASIVFSIYAATSVMVAIAFYLLFKESLGLKHIIGIVLVMVSVILIANGKYAPAEDVAVRLGINEENRISVFIPIALALANCCIFVMSSVMARLIRTTKISTLQYTTDSQALVSTVLTSMAIYEHFYVKPYAFYEFSLVSICSLLYLMGAVVFTGAVTYGKGGTTQAIMQIQAPFQLALEIIFLSIYPQFLGFLGMVVCIVGALIIILGKH</sequence>
<dbReference type="InterPro" id="IPR037185">
    <property type="entry name" value="EmrE-like"/>
</dbReference>
<protein>
    <recommendedName>
        <fullName evidence="4">EamA domain-containing protein</fullName>
    </recommendedName>
</protein>
<evidence type="ECO:0008006" key="4">
    <source>
        <dbReference type="Google" id="ProtNLM"/>
    </source>
</evidence>
<dbReference type="SUPFAM" id="SSF103481">
    <property type="entry name" value="Multidrug resistance efflux transporter EmrE"/>
    <property type="match status" value="1"/>
</dbReference>
<gene>
    <name evidence="2" type="primary">Contig10087.g10778</name>
    <name evidence="2" type="ORF">STYLEM_10417</name>
</gene>
<feature type="transmembrane region" description="Helical" evidence="1">
    <location>
        <begin position="79"/>
        <end position="101"/>
    </location>
</feature>
<dbReference type="OrthoDB" id="325693at2759"/>
<reference evidence="2 3" key="1">
    <citation type="submission" date="2014-06" db="EMBL/GenBank/DDBJ databases">
        <authorList>
            <person name="Swart Estienne"/>
        </authorList>
    </citation>
    <scope>NUCLEOTIDE SEQUENCE [LARGE SCALE GENOMIC DNA]</scope>
    <source>
        <strain evidence="2 3">130c</strain>
    </source>
</reference>
<feature type="transmembrane region" description="Helical" evidence="1">
    <location>
        <begin position="127"/>
        <end position="149"/>
    </location>
</feature>
<keyword evidence="1" id="KW-0472">Membrane</keyword>
<dbReference type="AlphaFoldDB" id="A0A078AHR0"/>
<proteinExistence type="predicted"/>
<feature type="transmembrane region" description="Helical" evidence="1">
    <location>
        <begin position="47"/>
        <end position="67"/>
    </location>
</feature>